<evidence type="ECO:0000313" key="2">
    <source>
        <dbReference type="EMBL" id="CAK0790143.1"/>
    </source>
</evidence>
<keyword evidence="3" id="KW-1185">Reference proteome</keyword>
<dbReference type="EMBL" id="CAUYUJ010000366">
    <property type="protein sequence ID" value="CAK0790143.1"/>
    <property type="molecule type" value="Genomic_DNA"/>
</dbReference>
<proteinExistence type="predicted"/>
<dbReference type="Gene3D" id="3.60.10.10">
    <property type="entry name" value="Endonuclease/exonuclease/phosphatase"/>
    <property type="match status" value="1"/>
</dbReference>
<evidence type="ECO:0008006" key="4">
    <source>
        <dbReference type="Google" id="ProtNLM"/>
    </source>
</evidence>
<dbReference type="InterPro" id="IPR036691">
    <property type="entry name" value="Endo/exonu/phosph_ase_sf"/>
</dbReference>
<evidence type="ECO:0000313" key="3">
    <source>
        <dbReference type="Proteomes" id="UP001189429"/>
    </source>
</evidence>
<organism evidence="2 3">
    <name type="scientific">Prorocentrum cordatum</name>
    <dbReference type="NCBI Taxonomy" id="2364126"/>
    <lineage>
        <taxon>Eukaryota</taxon>
        <taxon>Sar</taxon>
        <taxon>Alveolata</taxon>
        <taxon>Dinophyceae</taxon>
        <taxon>Prorocentrales</taxon>
        <taxon>Prorocentraceae</taxon>
        <taxon>Prorocentrum</taxon>
    </lineage>
</organism>
<sequence>MEGPTRLGTYITAALRQFVATYKPDVVLLQEVESCDLVARALPDWSCVGSVVPEHVESNLPNVVLGNVILYSTRLFIGSTPNRVLTTGYREAARRTDKSGKSLFDHHGEECSWAEYNGCKNPFADMPSATSVKLFLRDGEWAAAVRDMFPAGLRAVSVHLFAGGRHGGLSEAGKARRRRFQLRSLMALVDHWNAQDAAGSRGASVPVTIYAGDFNTRRKHELQEIAAPAEDYGMRLWCPADGGWCDNTLSKHKTHKAGTLDHVTIDVRRESAASVGKSWRPRAARHSSTIWPARPPRQMWDEVCAAMRRRSPSTPRAFPSCPSREAERHAVCSQGTACRQGHHGATLSKSSWPQVRRKIAT</sequence>
<name>A0ABN9PBT3_9DINO</name>
<comment type="caution">
    <text evidence="2">The sequence shown here is derived from an EMBL/GenBank/DDBJ whole genome shotgun (WGS) entry which is preliminary data.</text>
</comment>
<dbReference type="SUPFAM" id="SSF56219">
    <property type="entry name" value="DNase I-like"/>
    <property type="match status" value="1"/>
</dbReference>
<evidence type="ECO:0000256" key="1">
    <source>
        <dbReference type="SAM" id="MobiDB-lite"/>
    </source>
</evidence>
<accession>A0ABN9PBT3</accession>
<gene>
    <name evidence="2" type="ORF">PCOR1329_LOCUS1501</name>
</gene>
<protein>
    <recommendedName>
        <fullName evidence="4">Nocturnin</fullName>
    </recommendedName>
</protein>
<reference evidence="2" key="1">
    <citation type="submission" date="2023-10" db="EMBL/GenBank/DDBJ databases">
        <authorList>
            <person name="Chen Y."/>
            <person name="Shah S."/>
            <person name="Dougan E. K."/>
            <person name="Thang M."/>
            <person name="Chan C."/>
        </authorList>
    </citation>
    <scope>NUCLEOTIDE SEQUENCE [LARGE SCALE GENOMIC DNA]</scope>
</reference>
<dbReference type="Proteomes" id="UP001189429">
    <property type="component" value="Unassembled WGS sequence"/>
</dbReference>
<feature type="region of interest" description="Disordered" evidence="1">
    <location>
        <begin position="339"/>
        <end position="361"/>
    </location>
</feature>